<evidence type="ECO:0000313" key="3">
    <source>
        <dbReference type="Proteomes" id="UP000764045"/>
    </source>
</evidence>
<sequence>METRKRSRQEWARRYAAFVVILFVIAFGTSLSIRANLGSSPISAPPYVLSLVPGMGLTMGQLTMLMHVFFITAQVALLRRDFERRQWLQIGVSLLFGFYTDLTMLLTSFMQVPFDLPPAIGLPLRLAELLLGGAVLAFGIALEVRCDSLMLAGEGFPLAIAKFSGRDFSRVKICTDTLLVAVGSVFMLVFFGRWDWAMVGPGTLISMFYVGMMVRVFSPHIAWLDALLIPGAHRQQAGAAPSPDYWGGHTVVTIARTYGSGGDAVGEEVARRLGWPCYDRQLIDITARQMGYAPEFVERSEQNISAARLWEMVAADSGIPRSMNPSKDDAIFVSQSRTIRSLAHKGECVIVGRLANWILRDDPHVVRVFVGSGAGEAARRVARQLGIGTDEAARKAARVNSGRAIHCRHYTGVRWASPAAYDLMVNTDRMGIEGTVATIIGAVVRSRKAAAATGPAR</sequence>
<dbReference type="PANTHER" id="PTHR40078">
    <property type="entry name" value="INTEGRAL MEMBRANE PROTEIN-RELATED"/>
    <property type="match status" value="1"/>
</dbReference>
<dbReference type="PANTHER" id="PTHR40078:SF1">
    <property type="entry name" value="INTEGRAL MEMBRANE PROTEIN"/>
    <property type="match status" value="1"/>
</dbReference>
<keyword evidence="2" id="KW-0418">Kinase</keyword>
<comment type="caution">
    <text evidence="2">The sequence shown here is derived from an EMBL/GenBank/DDBJ whole genome shotgun (WGS) entry which is preliminary data.</text>
</comment>
<dbReference type="Pfam" id="PF19700">
    <property type="entry name" value="DUF6198"/>
    <property type="match status" value="1"/>
</dbReference>
<dbReference type="Proteomes" id="UP000764045">
    <property type="component" value="Unassembled WGS sequence"/>
</dbReference>
<keyword evidence="1" id="KW-0472">Membrane</keyword>
<keyword evidence="3" id="KW-1185">Reference proteome</keyword>
<gene>
    <name evidence="2" type="ORF">H6B30_12015</name>
</gene>
<proteinExistence type="predicted"/>
<name>A0A938WP94_9BACT</name>
<dbReference type="RefSeq" id="WP_205110886.1">
    <property type="nucleotide sequence ID" value="NZ_JACJJL010000022.1"/>
</dbReference>
<dbReference type="AlphaFoldDB" id="A0A938WP94"/>
<feature type="transmembrane region" description="Helical" evidence="1">
    <location>
        <begin position="55"/>
        <end position="78"/>
    </location>
</feature>
<evidence type="ECO:0000256" key="1">
    <source>
        <dbReference type="SAM" id="Phobius"/>
    </source>
</evidence>
<protein>
    <submittedName>
        <fullName evidence="2">Cytidylate kinase family protein</fullName>
    </submittedName>
</protein>
<dbReference type="Gene3D" id="3.40.50.300">
    <property type="entry name" value="P-loop containing nucleotide triphosphate hydrolases"/>
    <property type="match status" value="1"/>
</dbReference>
<feature type="transmembrane region" description="Helical" evidence="1">
    <location>
        <begin position="90"/>
        <end position="110"/>
    </location>
</feature>
<keyword evidence="2" id="KW-0808">Transferase</keyword>
<reference evidence="2 3" key="1">
    <citation type="journal article" date="2021" name="Sci. Rep.">
        <title>The distribution of antibiotic resistance genes in chicken gut microbiota commensals.</title>
        <authorList>
            <person name="Juricova H."/>
            <person name="Matiasovicova J."/>
            <person name="Kubasova T."/>
            <person name="Cejkova D."/>
            <person name="Rychlik I."/>
        </authorList>
    </citation>
    <scope>NUCLEOTIDE SEQUENCE [LARGE SCALE GENOMIC DNA]</scope>
    <source>
        <strain evidence="2 3">An819</strain>
    </source>
</reference>
<dbReference type="GO" id="GO:0016301">
    <property type="term" value="F:kinase activity"/>
    <property type="evidence" value="ECO:0007669"/>
    <property type="project" value="UniProtKB-KW"/>
</dbReference>
<organism evidence="2 3">
    <name type="scientific">Marseilla massiliensis</name>
    <dbReference type="NCBI Taxonomy" id="1841864"/>
    <lineage>
        <taxon>Bacteria</taxon>
        <taxon>Pseudomonadati</taxon>
        <taxon>Bacteroidota</taxon>
        <taxon>Bacteroidia</taxon>
        <taxon>Bacteroidales</taxon>
        <taxon>Prevotellaceae</taxon>
        <taxon>Marseilla</taxon>
    </lineage>
</organism>
<evidence type="ECO:0000313" key="2">
    <source>
        <dbReference type="EMBL" id="MBM6662466.1"/>
    </source>
</evidence>
<feature type="transmembrane region" description="Helical" evidence="1">
    <location>
        <begin position="173"/>
        <end position="192"/>
    </location>
</feature>
<feature type="transmembrane region" description="Helical" evidence="1">
    <location>
        <begin position="12"/>
        <end position="35"/>
    </location>
</feature>
<keyword evidence="1" id="KW-0812">Transmembrane</keyword>
<keyword evidence="1" id="KW-1133">Transmembrane helix</keyword>
<dbReference type="InterPro" id="IPR027417">
    <property type="entry name" value="P-loop_NTPase"/>
</dbReference>
<feature type="transmembrane region" description="Helical" evidence="1">
    <location>
        <begin position="122"/>
        <end position="142"/>
    </location>
</feature>
<dbReference type="EMBL" id="JACJJL010000022">
    <property type="protein sequence ID" value="MBM6662466.1"/>
    <property type="molecule type" value="Genomic_DNA"/>
</dbReference>
<dbReference type="Pfam" id="PF13189">
    <property type="entry name" value="Cytidylate_kin2"/>
    <property type="match status" value="1"/>
</dbReference>
<dbReference type="InterPro" id="IPR038750">
    <property type="entry name" value="YczE/YyaS-like"/>
</dbReference>
<accession>A0A938WP94</accession>